<gene>
    <name evidence="2" type="ORF">NST17_05925</name>
</gene>
<name>A0ABU9JX10_9BACI</name>
<dbReference type="RefSeq" id="WP_034769123.1">
    <property type="nucleotide sequence ID" value="NZ_CP150143.1"/>
</dbReference>
<dbReference type="Gene3D" id="3.40.50.450">
    <property type="match status" value="1"/>
</dbReference>
<dbReference type="PIRSF" id="PIRSF021290">
    <property type="entry name" value="DUF1273"/>
    <property type="match status" value="1"/>
</dbReference>
<evidence type="ECO:0000313" key="2">
    <source>
        <dbReference type="EMBL" id="MEL3956732.1"/>
    </source>
</evidence>
<comment type="similarity">
    <text evidence="1">Belongs to the UPF0398 family.</text>
</comment>
<comment type="caution">
    <text evidence="2">The sequence shown here is derived from an EMBL/GenBank/DDBJ whole genome shotgun (WGS) entry which is preliminary data.</text>
</comment>
<dbReference type="EMBL" id="JBBYAK010000001">
    <property type="protein sequence ID" value="MEL3956732.1"/>
    <property type="molecule type" value="Genomic_DNA"/>
</dbReference>
<dbReference type="GeneID" id="92960297"/>
<evidence type="ECO:0000313" key="3">
    <source>
        <dbReference type="Proteomes" id="UP001459714"/>
    </source>
</evidence>
<dbReference type="PANTHER" id="PTHR38440:SF1">
    <property type="entry name" value="UPF0398 PROTEIN SPR0331"/>
    <property type="match status" value="1"/>
</dbReference>
<dbReference type="Pfam" id="PF06908">
    <property type="entry name" value="YpsA"/>
    <property type="match status" value="1"/>
</dbReference>
<dbReference type="Proteomes" id="UP001459714">
    <property type="component" value="Unassembled WGS sequence"/>
</dbReference>
<dbReference type="HAMAP" id="MF_01575">
    <property type="entry name" value="UPF0398"/>
    <property type="match status" value="1"/>
</dbReference>
<accession>A0ABU9JX10</accession>
<reference evidence="2 3" key="1">
    <citation type="submission" date="2024-03" db="EMBL/GenBank/DDBJ databases">
        <title>Bacilli Hybrid Assemblies.</title>
        <authorList>
            <person name="Kovac J."/>
        </authorList>
    </citation>
    <scope>NUCLEOTIDE SEQUENCE [LARGE SCALE GENOMIC DNA]</scope>
    <source>
        <strain evidence="2 3">FSL M8-0022</strain>
    </source>
</reference>
<dbReference type="NCBIfam" id="NF010181">
    <property type="entry name" value="PRK13660.1"/>
    <property type="match status" value="1"/>
</dbReference>
<dbReference type="PANTHER" id="PTHR38440">
    <property type="entry name" value="UPF0398 PROTEIN YPSA"/>
    <property type="match status" value="1"/>
</dbReference>
<dbReference type="InterPro" id="IPR010697">
    <property type="entry name" value="YspA"/>
</dbReference>
<dbReference type="SUPFAM" id="SSF102405">
    <property type="entry name" value="MCP/YpsA-like"/>
    <property type="match status" value="1"/>
</dbReference>
<evidence type="ECO:0000256" key="1">
    <source>
        <dbReference type="HAMAP-Rule" id="MF_01575"/>
    </source>
</evidence>
<sequence length="183" mass="21277">MMKRLVITGYKPHELGIFHSNHPGIPYIKKAIKKQLIPLLEEGLEWVLLSGQLGVETWAAEVIMDLQCEYPKLKYAVITPFLDQEKNWKEEKQEKYEEILLNADFHSTVTKKPYEGPWQFVAKNKFFIRNSDGLLLVYDDEKVGSPQYILKMAKIYAETHDYQLLVINSDDLQALIDEDMDNG</sequence>
<organism evidence="2 3">
    <name type="scientific">Caldifermentibacillus hisashii</name>
    <dbReference type="NCBI Taxonomy" id="996558"/>
    <lineage>
        <taxon>Bacteria</taxon>
        <taxon>Bacillati</taxon>
        <taxon>Bacillota</taxon>
        <taxon>Bacilli</taxon>
        <taxon>Bacillales</taxon>
        <taxon>Bacillaceae</taxon>
        <taxon>Caldifermentibacillus</taxon>
    </lineage>
</organism>
<proteinExistence type="inferred from homology"/>
<protein>
    <recommendedName>
        <fullName evidence="1">UPF0398 protein NST17_05925</fullName>
    </recommendedName>
</protein>
<keyword evidence="3" id="KW-1185">Reference proteome</keyword>